<proteinExistence type="predicted"/>
<feature type="compositionally biased region" description="Gly residues" evidence="1">
    <location>
        <begin position="63"/>
        <end position="87"/>
    </location>
</feature>
<protein>
    <submittedName>
        <fullName evidence="2">Uncharacterized protein</fullName>
    </submittedName>
</protein>
<evidence type="ECO:0000313" key="2">
    <source>
        <dbReference type="EMBL" id="SPC77781.1"/>
    </source>
</evidence>
<accession>A0A2N9ESX0</accession>
<name>A0A2N9ESX0_FAGSY</name>
<gene>
    <name evidence="2" type="ORF">FSB_LOCUS5663</name>
</gene>
<dbReference type="EMBL" id="OIVN01000292">
    <property type="protein sequence ID" value="SPC77781.1"/>
    <property type="molecule type" value="Genomic_DNA"/>
</dbReference>
<evidence type="ECO:0000256" key="1">
    <source>
        <dbReference type="SAM" id="MobiDB-lite"/>
    </source>
</evidence>
<sequence length="147" mass="15404">MVDPWSSTSSYPLSFNDNEILQCPEESPEEQHLRLRVVFVPGSVEGRSEGPGDGEGETDGGEGKGGVMVGGGGGGGDRGGGRGNVEDGGGDRNLRPIDISKLVKMSAMVTVQTTATAVGFRIYGQHSLNRVFLVCILFIDLMGTFVA</sequence>
<reference evidence="2" key="1">
    <citation type="submission" date="2018-02" db="EMBL/GenBank/DDBJ databases">
        <authorList>
            <person name="Cohen D.B."/>
            <person name="Kent A.D."/>
        </authorList>
    </citation>
    <scope>NUCLEOTIDE SEQUENCE</scope>
</reference>
<dbReference type="AlphaFoldDB" id="A0A2N9ESX0"/>
<feature type="region of interest" description="Disordered" evidence="1">
    <location>
        <begin position="40"/>
        <end position="93"/>
    </location>
</feature>
<organism evidence="2">
    <name type="scientific">Fagus sylvatica</name>
    <name type="common">Beechnut</name>
    <dbReference type="NCBI Taxonomy" id="28930"/>
    <lineage>
        <taxon>Eukaryota</taxon>
        <taxon>Viridiplantae</taxon>
        <taxon>Streptophyta</taxon>
        <taxon>Embryophyta</taxon>
        <taxon>Tracheophyta</taxon>
        <taxon>Spermatophyta</taxon>
        <taxon>Magnoliopsida</taxon>
        <taxon>eudicotyledons</taxon>
        <taxon>Gunneridae</taxon>
        <taxon>Pentapetalae</taxon>
        <taxon>rosids</taxon>
        <taxon>fabids</taxon>
        <taxon>Fagales</taxon>
        <taxon>Fagaceae</taxon>
        <taxon>Fagus</taxon>
    </lineage>
</organism>